<feature type="compositionally biased region" description="Polar residues" evidence="1">
    <location>
        <begin position="106"/>
        <end position="133"/>
    </location>
</feature>
<dbReference type="AlphaFoldDB" id="A0AAD8V0W2"/>
<feature type="compositionally biased region" description="Basic and acidic residues" evidence="1">
    <location>
        <begin position="33"/>
        <end position="52"/>
    </location>
</feature>
<evidence type="ECO:0000256" key="1">
    <source>
        <dbReference type="SAM" id="MobiDB-lite"/>
    </source>
</evidence>
<gene>
    <name evidence="2" type="ORF">LY79DRAFT_399655</name>
</gene>
<reference evidence="2" key="1">
    <citation type="submission" date="2021-06" db="EMBL/GenBank/DDBJ databases">
        <title>Comparative genomics, transcriptomics and evolutionary studies reveal genomic signatures of adaptation to plant cell wall in hemibiotrophic fungi.</title>
        <authorList>
            <consortium name="DOE Joint Genome Institute"/>
            <person name="Baroncelli R."/>
            <person name="Diaz J.F."/>
            <person name="Benocci T."/>
            <person name="Peng M."/>
            <person name="Battaglia E."/>
            <person name="Haridas S."/>
            <person name="Andreopoulos W."/>
            <person name="Labutti K."/>
            <person name="Pangilinan J."/>
            <person name="Floch G.L."/>
            <person name="Makela M.R."/>
            <person name="Henrissat B."/>
            <person name="Grigoriev I.V."/>
            <person name="Crouch J.A."/>
            <person name="De Vries R.P."/>
            <person name="Sukno S.A."/>
            <person name="Thon M.R."/>
        </authorList>
    </citation>
    <scope>NUCLEOTIDE SEQUENCE</scope>
    <source>
        <strain evidence="2">CBS 125086</strain>
    </source>
</reference>
<dbReference type="GeneID" id="85437253"/>
<dbReference type="Proteomes" id="UP001230504">
    <property type="component" value="Unassembled WGS sequence"/>
</dbReference>
<comment type="caution">
    <text evidence="2">The sequence shown here is derived from an EMBL/GenBank/DDBJ whole genome shotgun (WGS) entry which is preliminary data.</text>
</comment>
<evidence type="ECO:0000313" key="3">
    <source>
        <dbReference type="Proteomes" id="UP001230504"/>
    </source>
</evidence>
<evidence type="ECO:0000313" key="2">
    <source>
        <dbReference type="EMBL" id="KAK1573705.1"/>
    </source>
</evidence>
<keyword evidence="3" id="KW-1185">Reference proteome</keyword>
<proteinExistence type="predicted"/>
<protein>
    <submittedName>
        <fullName evidence="2">Uncharacterized protein</fullName>
    </submittedName>
</protein>
<dbReference type="EMBL" id="JAHLJV010000087">
    <property type="protein sequence ID" value="KAK1573705.1"/>
    <property type="molecule type" value="Genomic_DNA"/>
</dbReference>
<feature type="region of interest" description="Disordered" evidence="1">
    <location>
        <begin position="1"/>
        <end position="144"/>
    </location>
</feature>
<accession>A0AAD8V0W2</accession>
<dbReference type="RefSeq" id="XP_060409297.1">
    <property type="nucleotide sequence ID" value="XM_060553013.1"/>
</dbReference>
<sequence>MVRVSPSLHGSLVSSNGSAIPAGGGGRTSEGTRAGDARLELNKPHQVRDSWKRGGAGGAGATRFLAGTNVYGGSKRPKGLYSKRRAEVGGGGGNRRKATRGGGSNPTGMDSAQVTRTGETRVNTPYTSLSSPTGWVAFDPRCSS</sequence>
<name>A0AAD8V0W2_9PEZI</name>
<organism evidence="2 3">
    <name type="scientific">Colletotrichum navitas</name>
    <dbReference type="NCBI Taxonomy" id="681940"/>
    <lineage>
        <taxon>Eukaryota</taxon>
        <taxon>Fungi</taxon>
        <taxon>Dikarya</taxon>
        <taxon>Ascomycota</taxon>
        <taxon>Pezizomycotina</taxon>
        <taxon>Sordariomycetes</taxon>
        <taxon>Hypocreomycetidae</taxon>
        <taxon>Glomerellales</taxon>
        <taxon>Glomerellaceae</taxon>
        <taxon>Colletotrichum</taxon>
        <taxon>Colletotrichum graminicola species complex</taxon>
    </lineage>
</organism>